<organism evidence="2 3">
    <name type="scientific">Apodospora peruviana</name>
    <dbReference type="NCBI Taxonomy" id="516989"/>
    <lineage>
        <taxon>Eukaryota</taxon>
        <taxon>Fungi</taxon>
        <taxon>Dikarya</taxon>
        <taxon>Ascomycota</taxon>
        <taxon>Pezizomycotina</taxon>
        <taxon>Sordariomycetes</taxon>
        <taxon>Sordariomycetidae</taxon>
        <taxon>Sordariales</taxon>
        <taxon>Lasiosphaeriaceae</taxon>
        <taxon>Apodospora</taxon>
    </lineage>
</organism>
<sequence>MADMPDPRDRLFDNLRTYAKVPRKQLKILRESIITYDYASCHRHSGVVIKPAGTGTRYYRADGEEHTLKDVPFRKIIRGIEAYIKDNISHDQRPDAFSNEPETAKTNAQLIDELASSAELKTDSAASVALQITWRDALCDADISCDMRERKVVGGRLGRDHTLEDVPNHYIRDRLMDYINEFVESPGACPPRGGPSSRTCPKWKSTTSPGVDTKIPRYYDEPVRDSRIDKNIAIMNEPLEKIDPTIDITPYPEAIYQRNYDQLPPISRSVVTPSGQPSHLDTLPSEEQHLQALTGDQMYYDCDQVRAMIKIFVNSRHQVTDRSFIVN</sequence>
<keyword evidence="3" id="KW-1185">Reference proteome</keyword>
<accession>A0AAE0IET5</accession>
<comment type="caution">
    <text evidence="2">The sequence shown here is derived from an EMBL/GenBank/DDBJ whole genome shotgun (WGS) entry which is preliminary data.</text>
</comment>
<protein>
    <submittedName>
        <fullName evidence="2">Uncharacterized protein</fullName>
    </submittedName>
</protein>
<reference evidence="2" key="1">
    <citation type="journal article" date="2023" name="Mol. Phylogenet. Evol.">
        <title>Genome-scale phylogeny and comparative genomics of the fungal order Sordariales.</title>
        <authorList>
            <person name="Hensen N."/>
            <person name="Bonometti L."/>
            <person name="Westerberg I."/>
            <person name="Brannstrom I.O."/>
            <person name="Guillou S."/>
            <person name="Cros-Aarteil S."/>
            <person name="Calhoun S."/>
            <person name="Haridas S."/>
            <person name="Kuo A."/>
            <person name="Mondo S."/>
            <person name="Pangilinan J."/>
            <person name="Riley R."/>
            <person name="LaButti K."/>
            <person name="Andreopoulos B."/>
            <person name="Lipzen A."/>
            <person name="Chen C."/>
            <person name="Yan M."/>
            <person name="Daum C."/>
            <person name="Ng V."/>
            <person name="Clum A."/>
            <person name="Steindorff A."/>
            <person name="Ohm R.A."/>
            <person name="Martin F."/>
            <person name="Silar P."/>
            <person name="Natvig D.O."/>
            <person name="Lalanne C."/>
            <person name="Gautier V."/>
            <person name="Ament-Velasquez S.L."/>
            <person name="Kruys A."/>
            <person name="Hutchinson M.I."/>
            <person name="Powell A.J."/>
            <person name="Barry K."/>
            <person name="Miller A.N."/>
            <person name="Grigoriev I.V."/>
            <person name="Debuchy R."/>
            <person name="Gladieux P."/>
            <person name="Hiltunen Thoren M."/>
            <person name="Johannesson H."/>
        </authorList>
    </citation>
    <scope>NUCLEOTIDE SEQUENCE</scope>
    <source>
        <strain evidence="2">CBS 118394</strain>
    </source>
</reference>
<feature type="region of interest" description="Disordered" evidence="1">
    <location>
        <begin position="187"/>
        <end position="208"/>
    </location>
</feature>
<evidence type="ECO:0000313" key="3">
    <source>
        <dbReference type="Proteomes" id="UP001283341"/>
    </source>
</evidence>
<evidence type="ECO:0000313" key="2">
    <source>
        <dbReference type="EMBL" id="KAK3322956.1"/>
    </source>
</evidence>
<gene>
    <name evidence="2" type="ORF">B0H66DRAFT_602375</name>
</gene>
<feature type="compositionally biased region" description="Polar residues" evidence="1">
    <location>
        <begin position="196"/>
        <end position="208"/>
    </location>
</feature>
<evidence type="ECO:0000256" key="1">
    <source>
        <dbReference type="SAM" id="MobiDB-lite"/>
    </source>
</evidence>
<proteinExistence type="predicted"/>
<reference evidence="2" key="2">
    <citation type="submission" date="2023-06" db="EMBL/GenBank/DDBJ databases">
        <authorList>
            <consortium name="Lawrence Berkeley National Laboratory"/>
            <person name="Haridas S."/>
            <person name="Hensen N."/>
            <person name="Bonometti L."/>
            <person name="Westerberg I."/>
            <person name="Brannstrom I.O."/>
            <person name="Guillou S."/>
            <person name="Cros-Aarteil S."/>
            <person name="Calhoun S."/>
            <person name="Kuo A."/>
            <person name="Mondo S."/>
            <person name="Pangilinan J."/>
            <person name="Riley R."/>
            <person name="Labutti K."/>
            <person name="Andreopoulos B."/>
            <person name="Lipzen A."/>
            <person name="Chen C."/>
            <person name="Yanf M."/>
            <person name="Daum C."/>
            <person name="Ng V."/>
            <person name="Clum A."/>
            <person name="Steindorff A."/>
            <person name="Ohm R."/>
            <person name="Martin F."/>
            <person name="Silar P."/>
            <person name="Natvig D."/>
            <person name="Lalanne C."/>
            <person name="Gautier V."/>
            <person name="Ament-Velasquez S.L."/>
            <person name="Kruys A."/>
            <person name="Hutchinson M.I."/>
            <person name="Powell A.J."/>
            <person name="Barry K."/>
            <person name="Miller A.N."/>
            <person name="Grigoriev I.V."/>
            <person name="Debuchy R."/>
            <person name="Gladieux P."/>
            <person name="Thoren M.H."/>
            <person name="Johannesson H."/>
        </authorList>
    </citation>
    <scope>NUCLEOTIDE SEQUENCE</scope>
    <source>
        <strain evidence="2">CBS 118394</strain>
    </source>
</reference>
<dbReference type="AlphaFoldDB" id="A0AAE0IET5"/>
<name>A0AAE0IET5_9PEZI</name>
<dbReference type="EMBL" id="JAUEDM010000003">
    <property type="protein sequence ID" value="KAK3322956.1"/>
    <property type="molecule type" value="Genomic_DNA"/>
</dbReference>
<dbReference type="Proteomes" id="UP001283341">
    <property type="component" value="Unassembled WGS sequence"/>
</dbReference>